<dbReference type="GO" id="GO:0006950">
    <property type="term" value="P:response to stress"/>
    <property type="evidence" value="ECO:0007669"/>
    <property type="project" value="UniProtKB-ARBA"/>
</dbReference>
<feature type="domain" description="SprT-like" evidence="2">
    <location>
        <begin position="260"/>
        <end position="415"/>
    </location>
</feature>
<feature type="compositionally biased region" description="Basic and acidic residues" evidence="1">
    <location>
        <begin position="107"/>
        <end position="123"/>
    </location>
</feature>
<protein>
    <recommendedName>
        <fullName evidence="2">SprT-like domain-containing protein</fullName>
    </recommendedName>
</protein>
<evidence type="ECO:0000313" key="3">
    <source>
        <dbReference type="EMBL" id="KIY45260.1"/>
    </source>
</evidence>
<feature type="compositionally biased region" description="Basic residues" evidence="1">
    <location>
        <begin position="61"/>
        <end position="70"/>
    </location>
</feature>
<dbReference type="Proteomes" id="UP000054144">
    <property type="component" value="Unassembled WGS sequence"/>
</dbReference>
<keyword evidence="4" id="KW-1185">Reference proteome</keyword>
<evidence type="ECO:0000259" key="2">
    <source>
        <dbReference type="SMART" id="SM00731"/>
    </source>
</evidence>
<gene>
    <name evidence="3" type="ORF">FISHEDRAFT_76757</name>
</gene>
<organism evidence="3 4">
    <name type="scientific">Fistulina hepatica ATCC 64428</name>
    <dbReference type="NCBI Taxonomy" id="1128425"/>
    <lineage>
        <taxon>Eukaryota</taxon>
        <taxon>Fungi</taxon>
        <taxon>Dikarya</taxon>
        <taxon>Basidiomycota</taxon>
        <taxon>Agaricomycotina</taxon>
        <taxon>Agaricomycetes</taxon>
        <taxon>Agaricomycetidae</taxon>
        <taxon>Agaricales</taxon>
        <taxon>Fistulinaceae</taxon>
        <taxon>Fistulina</taxon>
    </lineage>
</organism>
<sequence>MNRTSRDDVPGFKPHERSLKGLTRQTGRLSLVFQPSPDEEAYTEEIVVDSEPERERERELQRKKRKKKQSMNHVDTIEISTDSDTDDDRMSALPAPRNLTRQLRQMTSEREVERLVIDIKSSESDASGDSDDDEEFFSPVSSAADLPKPKGKGKGREEPLAEKHLQDDSEEGFINDGQDGDIVPGSVVTPARSVAEGVGAFPRGETSRLGTPSSTPRGSKIKNSSGTATPKSISAAKRGRTRAKKPTAKELKKQEEDRLLDYATSLFQELNEQVFGNRLPRDTNIVWYNRLRSTAGRARYERSGGITTSMIQLSEKILQNEIDLKNTLSHEMCHLALWVVDEIRDSGHGEEWLKWKAHVENARPDIQISIKHSYKINFTYQWMCEICGDTYGRWSDSLDVEKDLCATCFSVGRKSALTPLFQKRRRNKKKPAIGASMASAKPQNSPVRLPLRAHTRSSSSEGDDVFCMDTGDEVLDLTTSMQNIVI</sequence>
<dbReference type="SMART" id="SM00731">
    <property type="entry name" value="SprT"/>
    <property type="match status" value="1"/>
</dbReference>
<dbReference type="Pfam" id="PF10263">
    <property type="entry name" value="SprT-like"/>
    <property type="match status" value="1"/>
</dbReference>
<dbReference type="AlphaFoldDB" id="A0A0D7A3D1"/>
<feature type="region of interest" description="Disordered" evidence="1">
    <location>
        <begin position="1"/>
        <end position="252"/>
    </location>
</feature>
<name>A0A0D7A3D1_9AGAR</name>
<feature type="compositionally biased region" description="Basic and acidic residues" evidence="1">
    <location>
        <begin position="51"/>
        <end position="60"/>
    </location>
</feature>
<feature type="compositionally biased region" description="Basic and acidic residues" evidence="1">
    <location>
        <begin position="154"/>
        <end position="167"/>
    </location>
</feature>
<feature type="compositionally biased region" description="Basic residues" evidence="1">
    <location>
        <begin position="237"/>
        <end position="246"/>
    </location>
</feature>
<feature type="region of interest" description="Disordered" evidence="1">
    <location>
        <begin position="426"/>
        <end position="462"/>
    </location>
</feature>
<dbReference type="InterPro" id="IPR006640">
    <property type="entry name" value="SprT-like_domain"/>
</dbReference>
<dbReference type="GO" id="GO:0005634">
    <property type="term" value="C:nucleus"/>
    <property type="evidence" value="ECO:0007669"/>
    <property type="project" value="TreeGrafter"/>
</dbReference>
<proteinExistence type="predicted"/>
<feature type="compositionally biased region" description="Polar residues" evidence="1">
    <location>
        <begin position="208"/>
        <end position="232"/>
    </location>
</feature>
<accession>A0A0D7A3D1</accession>
<feature type="compositionally biased region" description="Acidic residues" evidence="1">
    <location>
        <begin position="126"/>
        <end position="136"/>
    </location>
</feature>
<feature type="compositionally biased region" description="Acidic residues" evidence="1">
    <location>
        <begin position="37"/>
        <end position="50"/>
    </location>
</feature>
<feature type="compositionally biased region" description="Basic and acidic residues" evidence="1">
    <location>
        <begin position="1"/>
        <end position="19"/>
    </location>
</feature>
<reference evidence="3 4" key="1">
    <citation type="journal article" date="2015" name="Fungal Genet. Biol.">
        <title>Evolution of novel wood decay mechanisms in Agaricales revealed by the genome sequences of Fistulina hepatica and Cylindrobasidium torrendii.</title>
        <authorList>
            <person name="Floudas D."/>
            <person name="Held B.W."/>
            <person name="Riley R."/>
            <person name="Nagy L.G."/>
            <person name="Koehler G."/>
            <person name="Ransdell A.S."/>
            <person name="Younus H."/>
            <person name="Chow J."/>
            <person name="Chiniquy J."/>
            <person name="Lipzen A."/>
            <person name="Tritt A."/>
            <person name="Sun H."/>
            <person name="Haridas S."/>
            <person name="LaButti K."/>
            <person name="Ohm R.A."/>
            <person name="Kues U."/>
            <person name="Blanchette R.A."/>
            <person name="Grigoriev I.V."/>
            <person name="Minto R.E."/>
            <person name="Hibbett D.S."/>
        </authorList>
    </citation>
    <scope>NUCLEOTIDE SEQUENCE [LARGE SCALE GENOMIC DNA]</scope>
    <source>
        <strain evidence="3 4">ATCC 64428</strain>
    </source>
</reference>
<dbReference type="PANTHER" id="PTHR23099:SF0">
    <property type="entry name" value="GERM CELL NUCLEAR ACIDIC PROTEIN"/>
    <property type="match status" value="1"/>
</dbReference>
<dbReference type="EMBL" id="KN882059">
    <property type="protein sequence ID" value="KIY45260.1"/>
    <property type="molecule type" value="Genomic_DNA"/>
</dbReference>
<evidence type="ECO:0000313" key="4">
    <source>
        <dbReference type="Proteomes" id="UP000054144"/>
    </source>
</evidence>
<dbReference type="PANTHER" id="PTHR23099">
    <property type="entry name" value="TRANSCRIPTIONAL REGULATOR"/>
    <property type="match status" value="1"/>
</dbReference>
<evidence type="ECO:0000256" key="1">
    <source>
        <dbReference type="SAM" id="MobiDB-lite"/>
    </source>
</evidence>
<dbReference type="OrthoDB" id="20772at2759"/>